<dbReference type="InterPro" id="IPR013083">
    <property type="entry name" value="Znf_RING/FYVE/PHD"/>
</dbReference>
<evidence type="ECO:0000256" key="11">
    <source>
        <dbReference type="ARBA" id="ARBA00022679"/>
    </source>
</evidence>
<dbReference type="PROSITE" id="PS51542">
    <property type="entry name" value="FYRN"/>
    <property type="match status" value="1"/>
</dbReference>
<feature type="region of interest" description="Disordered" evidence="35">
    <location>
        <begin position="1534"/>
        <end position="1560"/>
    </location>
</feature>
<feature type="compositionally biased region" description="Low complexity" evidence="35">
    <location>
        <begin position="1048"/>
        <end position="1062"/>
    </location>
</feature>
<evidence type="ECO:0000256" key="15">
    <source>
        <dbReference type="ARBA" id="ARBA00022771"/>
    </source>
</evidence>
<comment type="similarity">
    <text evidence="4">Belongs to the complex I 51 kDa subunit family.</text>
</comment>
<dbReference type="InterPro" id="IPR019575">
    <property type="entry name" value="Nuop51_4Fe4S-bd"/>
</dbReference>
<feature type="region of interest" description="Disordered" evidence="35">
    <location>
        <begin position="2442"/>
        <end position="2473"/>
    </location>
</feature>
<dbReference type="InterPro" id="IPR019787">
    <property type="entry name" value="Znf_PHD-finger"/>
</dbReference>
<dbReference type="GO" id="GO:0005743">
    <property type="term" value="C:mitochondrial inner membrane"/>
    <property type="evidence" value="ECO:0007669"/>
    <property type="project" value="UniProtKB-ARBA"/>
</dbReference>
<dbReference type="FunFam" id="3.10.20.600:FF:000001">
    <property type="entry name" value="NADH dehydrogenase [ubiquinone] flavoprotein 1, mitochondrial"/>
    <property type="match status" value="1"/>
</dbReference>
<feature type="domain" description="PHD-type" evidence="41">
    <location>
        <begin position="2022"/>
        <end position="2069"/>
    </location>
</feature>
<dbReference type="InterPro" id="IPR002857">
    <property type="entry name" value="Znf_CXXC"/>
</dbReference>
<dbReference type="InterPro" id="IPR001949">
    <property type="entry name" value="NADH-UbQ_OxRdtase_51kDa_CS"/>
</dbReference>
<dbReference type="SUPFAM" id="SSF57667">
    <property type="entry name" value="beta-beta-alpha zinc fingers"/>
    <property type="match status" value="1"/>
</dbReference>
<dbReference type="GO" id="GO:0032259">
    <property type="term" value="P:methylation"/>
    <property type="evidence" value="ECO:0007669"/>
    <property type="project" value="UniProtKB-KW"/>
</dbReference>
<feature type="region of interest" description="Disordered" evidence="35">
    <location>
        <begin position="2747"/>
        <end position="2782"/>
    </location>
</feature>
<evidence type="ECO:0000256" key="6">
    <source>
        <dbReference type="ARBA" id="ARBA00022402"/>
    </source>
</evidence>
<keyword evidence="9" id="KW-0285">Flavoprotein</keyword>
<keyword evidence="7" id="KW-0004">4Fe-4S</keyword>
<evidence type="ECO:0000259" key="38">
    <source>
        <dbReference type="PROSITE" id="PS50280"/>
    </source>
</evidence>
<dbReference type="SMART" id="SM00541">
    <property type="entry name" value="FYRN"/>
    <property type="match status" value="1"/>
</dbReference>
<dbReference type="CDD" id="cd19170">
    <property type="entry name" value="SET_KMT2A_2B"/>
    <property type="match status" value="1"/>
</dbReference>
<evidence type="ECO:0000259" key="36">
    <source>
        <dbReference type="PROSITE" id="PS50016"/>
    </source>
</evidence>
<dbReference type="InterPro" id="IPR003889">
    <property type="entry name" value="FYrich_C"/>
</dbReference>
<keyword evidence="13" id="KW-0479">Metal-binding</keyword>
<evidence type="ECO:0000259" key="37">
    <source>
        <dbReference type="PROSITE" id="PS50157"/>
    </source>
</evidence>
<dbReference type="Gene3D" id="3.30.160.60">
    <property type="entry name" value="Classic Zinc Finger"/>
    <property type="match status" value="1"/>
</dbReference>
<dbReference type="GO" id="GO:0051539">
    <property type="term" value="F:4 iron, 4 sulfur cluster binding"/>
    <property type="evidence" value="ECO:0007669"/>
    <property type="project" value="UniProtKB-KW"/>
</dbReference>
<dbReference type="InterPro" id="IPR013087">
    <property type="entry name" value="Znf_C2H2_type"/>
</dbReference>
<feature type="compositionally biased region" description="Basic residues" evidence="35">
    <location>
        <begin position="1303"/>
        <end position="1312"/>
    </location>
</feature>
<dbReference type="Gene3D" id="1.20.1440.230">
    <property type="entry name" value="NADH-ubiquinone oxidoreductase 51kDa subunit, iron-sulphur binding domain"/>
    <property type="match status" value="1"/>
</dbReference>
<protein>
    <recommendedName>
        <fullName evidence="6">NADH dehydrogenase [ubiquinone] flavoprotein 1, mitochondrial</fullName>
        <ecNumber evidence="28">2.1.1.364</ecNumber>
        <ecNumber evidence="5">7.1.1.2</ecNumber>
    </recommendedName>
    <alternativeName>
        <fullName evidence="29">Complex I-51kD</fullName>
    </alternativeName>
    <alternativeName>
        <fullName evidence="30">NADH-ubiquinone oxidoreductase 51 kDa subunit</fullName>
    </alternativeName>
</protein>
<keyword evidence="17" id="KW-0156">Chromatin regulator</keyword>
<dbReference type="InterPro" id="IPR036236">
    <property type="entry name" value="Znf_C2H2_sf"/>
</dbReference>
<dbReference type="PROSITE" id="PS50868">
    <property type="entry name" value="POST_SET"/>
    <property type="match status" value="1"/>
</dbReference>
<keyword evidence="27" id="KW-0539">Nucleus</keyword>
<dbReference type="FunFam" id="1.20.1440.230:FF:000001">
    <property type="entry name" value="Mitochondrial NADH dehydrogenase flavoprotein 1"/>
    <property type="match status" value="1"/>
</dbReference>
<keyword evidence="16" id="KW-0862">Zinc</keyword>
<keyword evidence="43" id="KW-1185">Reference proteome</keyword>
<dbReference type="InterPro" id="IPR037225">
    <property type="entry name" value="Nuo51_FMN-bd_sf"/>
</dbReference>
<dbReference type="InterPro" id="IPR001965">
    <property type="entry name" value="Znf_PHD"/>
</dbReference>
<dbReference type="Gene3D" id="3.40.50.11540">
    <property type="entry name" value="NADH-ubiquinone oxidoreductase 51kDa subunit"/>
    <property type="match status" value="1"/>
</dbReference>
<dbReference type="InterPro" id="IPR037207">
    <property type="entry name" value="Nuop51_4Fe4S-bd_sf"/>
</dbReference>
<dbReference type="PROSITE" id="PS00028">
    <property type="entry name" value="ZINC_FINGER_C2H2_1"/>
    <property type="match status" value="2"/>
</dbReference>
<evidence type="ECO:0000256" key="12">
    <source>
        <dbReference type="ARBA" id="ARBA00022691"/>
    </source>
</evidence>
<dbReference type="InterPro" id="IPR047219">
    <property type="entry name" value="KMT2A_2B_SET"/>
</dbReference>
<dbReference type="InterPro" id="IPR034732">
    <property type="entry name" value="EPHD"/>
</dbReference>
<dbReference type="GO" id="GO:0045271">
    <property type="term" value="C:respiratory chain complex I"/>
    <property type="evidence" value="ECO:0007669"/>
    <property type="project" value="UniProtKB-ARBA"/>
</dbReference>
<comment type="cofactor">
    <cofactor evidence="1">
        <name>FMN</name>
        <dbReference type="ChEBI" id="CHEBI:58210"/>
    </cofactor>
</comment>
<feature type="domain" description="Post-SET" evidence="39">
    <location>
        <begin position="3171"/>
        <end position="3187"/>
    </location>
</feature>
<keyword evidence="15 34" id="KW-0863">Zinc-finger</keyword>
<evidence type="ECO:0000313" key="42">
    <source>
        <dbReference type="EMBL" id="TWW65685.1"/>
    </source>
</evidence>
<evidence type="ECO:0000256" key="32">
    <source>
        <dbReference type="ARBA" id="ARBA00048769"/>
    </source>
</evidence>
<gene>
    <name evidence="42" type="ORF">D4764_21G0005850</name>
</gene>
<comment type="catalytic activity">
    <reaction evidence="32">
        <text>a ubiquinone + NADH + 5 H(+)(in) = a ubiquinol + NAD(+) + 4 H(+)(out)</text>
        <dbReference type="Rhea" id="RHEA:29091"/>
        <dbReference type="Rhea" id="RHEA-COMP:9565"/>
        <dbReference type="Rhea" id="RHEA-COMP:9566"/>
        <dbReference type="ChEBI" id="CHEBI:15378"/>
        <dbReference type="ChEBI" id="CHEBI:16389"/>
        <dbReference type="ChEBI" id="CHEBI:17976"/>
        <dbReference type="ChEBI" id="CHEBI:57540"/>
        <dbReference type="ChEBI" id="CHEBI:57945"/>
        <dbReference type="EC" id="7.1.1.2"/>
    </reaction>
    <physiologicalReaction direction="left-to-right" evidence="32">
        <dbReference type="Rhea" id="RHEA:29092"/>
    </physiologicalReaction>
</comment>
<dbReference type="Gene3D" id="3.30.40.10">
    <property type="entry name" value="Zinc/RING finger domain, C3HC4 (zinc finger)"/>
    <property type="match status" value="3"/>
</dbReference>
<keyword evidence="12" id="KW-0949">S-adenosyl-L-methionine</keyword>
<evidence type="ECO:0000256" key="23">
    <source>
        <dbReference type="ARBA" id="ARBA00023075"/>
    </source>
</evidence>
<feature type="compositionally biased region" description="Basic and acidic residues" evidence="35">
    <location>
        <begin position="1109"/>
        <end position="1124"/>
    </location>
</feature>
<feature type="region of interest" description="Disordered" evidence="35">
    <location>
        <begin position="746"/>
        <end position="798"/>
    </location>
</feature>
<evidence type="ECO:0000256" key="27">
    <source>
        <dbReference type="ARBA" id="ARBA00023242"/>
    </source>
</evidence>
<feature type="compositionally biased region" description="Basic and acidic residues" evidence="35">
    <location>
        <begin position="2591"/>
        <end position="2608"/>
    </location>
</feature>
<feature type="domain" description="SET" evidence="38">
    <location>
        <begin position="3047"/>
        <end position="3163"/>
    </location>
</feature>
<keyword evidence="19" id="KW-0408">Iron</keyword>
<evidence type="ECO:0000256" key="18">
    <source>
        <dbReference type="ARBA" id="ARBA00022967"/>
    </source>
</evidence>
<dbReference type="Proteomes" id="UP000324091">
    <property type="component" value="Chromosome 21"/>
</dbReference>
<dbReference type="InterPro" id="IPR046341">
    <property type="entry name" value="SET_dom_sf"/>
</dbReference>
<accession>A0A5C6NF26</accession>
<dbReference type="GO" id="GO:0035097">
    <property type="term" value="C:histone methyltransferase complex"/>
    <property type="evidence" value="ECO:0007669"/>
    <property type="project" value="TreeGrafter"/>
</dbReference>
<dbReference type="PROSITE" id="PS51805">
    <property type="entry name" value="EPHD"/>
    <property type="match status" value="1"/>
</dbReference>
<evidence type="ECO:0000256" key="26">
    <source>
        <dbReference type="ARBA" id="ARBA00023163"/>
    </source>
</evidence>
<keyword evidence="24" id="KW-0103">Bromodomain</keyword>
<evidence type="ECO:0000313" key="43">
    <source>
        <dbReference type="Proteomes" id="UP000324091"/>
    </source>
</evidence>
<reference evidence="42 43" key="1">
    <citation type="submission" date="2019-04" db="EMBL/GenBank/DDBJ databases">
        <title>Chromosome genome assembly for Takifugu flavidus.</title>
        <authorList>
            <person name="Xiao S."/>
        </authorList>
    </citation>
    <scope>NUCLEOTIDE SEQUENCE [LARGE SCALE GENOMIC DNA]</scope>
    <source>
        <strain evidence="42">HTHZ2018</strain>
        <tissue evidence="42">Muscle</tissue>
    </source>
</reference>
<feature type="compositionally biased region" description="Basic and acidic residues" evidence="35">
    <location>
        <begin position="889"/>
        <end position="899"/>
    </location>
</feature>
<comment type="subcellular location">
    <subcellularLocation>
        <location evidence="3">Nucleus</location>
    </subcellularLocation>
</comment>
<keyword evidence="11 42" id="KW-0808">Transferase</keyword>
<feature type="domain" description="CXXC-type" evidence="40">
    <location>
        <begin position="1423"/>
        <end position="1470"/>
    </location>
</feature>
<dbReference type="GO" id="GO:0008137">
    <property type="term" value="F:NADH dehydrogenase (ubiquinone) activity"/>
    <property type="evidence" value="ECO:0007669"/>
    <property type="project" value="UniProtKB-EC"/>
</dbReference>
<feature type="compositionally biased region" description="Basic and acidic residues" evidence="35">
    <location>
        <begin position="2747"/>
        <end position="2756"/>
    </location>
</feature>
<evidence type="ECO:0000256" key="29">
    <source>
        <dbReference type="ARBA" id="ARBA00030807"/>
    </source>
</evidence>
<keyword evidence="21" id="KW-0805">Transcription regulation</keyword>
<evidence type="ECO:0000256" key="24">
    <source>
        <dbReference type="ARBA" id="ARBA00023117"/>
    </source>
</evidence>
<evidence type="ECO:0000256" key="33">
    <source>
        <dbReference type="ARBA" id="ARBA00049353"/>
    </source>
</evidence>
<comment type="catalytic activity">
    <reaction evidence="33">
        <text>L-lysyl(4)-[histone H3] + S-adenosyl-L-methionine = N(6)-methyl-L-lysyl(4)-[histone H3] + S-adenosyl-L-homocysteine + H(+)</text>
        <dbReference type="Rhea" id="RHEA:60264"/>
        <dbReference type="Rhea" id="RHEA-COMP:15543"/>
        <dbReference type="Rhea" id="RHEA-COMP:15547"/>
        <dbReference type="ChEBI" id="CHEBI:15378"/>
        <dbReference type="ChEBI" id="CHEBI:29969"/>
        <dbReference type="ChEBI" id="CHEBI:57856"/>
        <dbReference type="ChEBI" id="CHEBI:59789"/>
        <dbReference type="ChEBI" id="CHEBI:61929"/>
        <dbReference type="EC" id="2.1.1.364"/>
    </reaction>
    <physiologicalReaction direction="left-to-right" evidence="33">
        <dbReference type="Rhea" id="RHEA:60265"/>
    </physiologicalReaction>
</comment>
<keyword evidence="14" id="KW-0677">Repeat</keyword>
<dbReference type="EC" id="2.1.1.364" evidence="28"/>
<dbReference type="SUPFAM" id="SSF82199">
    <property type="entry name" value="SET domain"/>
    <property type="match status" value="1"/>
</dbReference>
<dbReference type="Pfam" id="PF02008">
    <property type="entry name" value="zf-CXXC"/>
    <property type="match status" value="1"/>
</dbReference>
<dbReference type="PROSITE" id="PS50157">
    <property type="entry name" value="ZINC_FINGER_C2H2_2"/>
    <property type="match status" value="3"/>
</dbReference>
<dbReference type="SMART" id="SM00249">
    <property type="entry name" value="PHD"/>
    <property type="match status" value="3"/>
</dbReference>
<evidence type="ECO:0000256" key="4">
    <source>
        <dbReference type="ARBA" id="ARBA00007523"/>
    </source>
</evidence>
<evidence type="ECO:0000256" key="1">
    <source>
        <dbReference type="ARBA" id="ARBA00001917"/>
    </source>
</evidence>
<feature type="domain" description="PHD-type" evidence="36">
    <location>
        <begin position="1743"/>
        <end position="1803"/>
    </location>
</feature>
<dbReference type="InterPro" id="IPR036427">
    <property type="entry name" value="Bromodomain-like_sf"/>
</dbReference>
<evidence type="ECO:0000256" key="19">
    <source>
        <dbReference type="ARBA" id="ARBA00023004"/>
    </source>
</evidence>
<evidence type="ECO:0000256" key="22">
    <source>
        <dbReference type="ARBA" id="ARBA00023027"/>
    </source>
</evidence>
<evidence type="ECO:0000256" key="14">
    <source>
        <dbReference type="ARBA" id="ARBA00022737"/>
    </source>
</evidence>
<dbReference type="InterPro" id="IPR003888">
    <property type="entry name" value="FYrich_N"/>
</dbReference>
<dbReference type="InterPro" id="IPR054765">
    <property type="entry name" value="SLBB_dom"/>
</dbReference>
<dbReference type="PROSITE" id="PS51058">
    <property type="entry name" value="ZF_CXXC"/>
    <property type="match status" value="1"/>
</dbReference>
<keyword evidence="20" id="KW-0411">Iron-sulfur</keyword>
<dbReference type="GO" id="GO:0010181">
    <property type="term" value="F:FMN binding"/>
    <property type="evidence" value="ECO:0007669"/>
    <property type="project" value="InterPro"/>
</dbReference>
<evidence type="ECO:0000256" key="9">
    <source>
        <dbReference type="ARBA" id="ARBA00022630"/>
    </source>
</evidence>
<evidence type="ECO:0000256" key="7">
    <source>
        <dbReference type="ARBA" id="ARBA00022485"/>
    </source>
</evidence>
<feature type="compositionally biased region" description="Polar residues" evidence="35">
    <location>
        <begin position="868"/>
        <end position="882"/>
    </location>
</feature>
<evidence type="ECO:0000256" key="31">
    <source>
        <dbReference type="ARBA" id="ARBA00046881"/>
    </source>
</evidence>
<dbReference type="SMART" id="SM00542">
    <property type="entry name" value="FYRC"/>
    <property type="match status" value="1"/>
</dbReference>
<dbReference type="PANTHER" id="PTHR45838:SF3">
    <property type="entry name" value="HISTONE-LYSINE N-METHYLTRANSFERASE 2B"/>
    <property type="match status" value="1"/>
</dbReference>
<evidence type="ECO:0000256" key="13">
    <source>
        <dbReference type="ARBA" id="ARBA00022723"/>
    </source>
</evidence>
<feature type="domain" description="C2H2-type" evidence="37">
    <location>
        <begin position="553"/>
        <end position="580"/>
    </location>
</feature>
<feature type="region of interest" description="Disordered" evidence="35">
    <location>
        <begin position="1106"/>
        <end position="1126"/>
    </location>
</feature>
<keyword evidence="18" id="KW-1278">Translocase</keyword>
<evidence type="ECO:0000256" key="34">
    <source>
        <dbReference type="PROSITE-ProRule" id="PRU00509"/>
    </source>
</evidence>
<dbReference type="Gene3D" id="3.10.20.600">
    <property type="match status" value="1"/>
</dbReference>
<evidence type="ECO:0000256" key="21">
    <source>
        <dbReference type="ARBA" id="ARBA00023015"/>
    </source>
</evidence>
<dbReference type="GO" id="GO:0006120">
    <property type="term" value="P:mitochondrial electron transport, NADH to ubiquinone"/>
    <property type="evidence" value="ECO:0007669"/>
    <property type="project" value="UniProtKB-ARBA"/>
</dbReference>
<evidence type="ECO:0000256" key="30">
    <source>
        <dbReference type="ARBA" id="ARBA00030999"/>
    </source>
</evidence>
<dbReference type="PANTHER" id="PTHR45838">
    <property type="entry name" value="HISTONE-LYSINE-N-METHYLTRANSFERASE 2 KMT2 FAMILY MEMBER"/>
    <property type="match status" value="1"/>
</dbReference>
<dbReference type="Pfam" id="PF05965">
    <property type="entry name" value="FYRC"/>
    <property type="match status" value="1"/>
</dbReference>
<organism evidence="42 43">
    <name type="scientific">Takifugu flavidus</name>
    <name type="common">sansaifugu</name>
    <dbReference type="NCBI Taxonomy" id="433684"/>
    <lineage>
        <taxon>Eukaryota</taxon>
        <taxon>Metazoa</taxon>
        <taxon>Chordata</taxon>
        <taxon>Craniata</taxon>
        <taxon>Vertebrata</taxon>
        <taxon>Euteleostomi</taxon>
        <taxon>Actinopterygii</taxon>
        <taxon>Neopterygii</taxon>
        <taxon>Teleostei</taxon>
        <taxon>Neoteleostei</taxon>
        <taxon>Acanthomorphata</taxon>
        <taxon>Eupercaria</taxon>
        <taxon>Tetraodontiformes</taxon>
        <taxon>Tetradontoidea</taxon>
        <taxon>Tetraodontidae</taxon>
        <taxon>Takifugu</taxon>
    </lineage>
</organism>
<dbReference type="SUPFAM" id="SSF142019">
    <property type="entry name" value="Nqo1 FMN-binding domain-like"/>
    <property type="match status" value="1"/>
</dbReference>
<feature type="region of interest" description="Disordered" evidence="35">
    <location>
        <begin position="862"/>
        <end position="928"/>
    </location>
</feature>
<keyword evidence="10" id="KW-0288">FMN</keyword>
<feature type="region of interest" description="Disordered" evidence="35">
    <location>
        <begin position="2578"/>
        <end position="2617"/>
    </location>
</feature>
<keyword evidence="8 42" id="KW-0489">Methyltransferase</keyword>
<dbReference type="Pfam" id="PF00628">
    <property type="entry name" value="PHD"/>
    <property type="match status" value="1"/>
</dbReference>
<evidence type="ECO:0000256" key="5">
    <source>
        <dbReference type="ARBA" id="ARBA00012944"/>
    </source>
</evidence>
<dbReference type="PROSITE" id="PS51543">
    <property type="entry name" value="FYRC"/>
    <property type="match status" value="1"/>
</dbReference>
<dbReference type="SMART" id="SM00355">
    <property type="entry name" value="ZnF_C2H2"/>
    <property type="match status" value="6"/>
</dbReference>
<dbReference type="Gene3D" id="3.30.160.360">
    <property type="match status" value="2"/>
</dbReference>
<keyword evidence="25" id="KW-0238">DNA-binding</keyword>
<name>A0A5C6NF26_9TELE</name>
<evidence type="ECO:0000256" key="16">
    <source>
        <dbReference type="ARBA" id="ARBA00022833"/>
    </source>
</evidence>
<dbReference type="Gene3D" id="1.20.920.10">
    <property type="entry name" value="Bromodomain-like"/>
    <property type="match status" value="1"/>
</dbReference>
<feature type="domain" description="PHD-type" evidence="36">
    <location>
        <begin position="1659"/>
        <end position="1711"/>
    </location>
</feature>
<evidence type="ECO:0000256" key="35">
    <source>
        <dbReference type="SAM" id="MobiDB-lite"/>
    </source>
</evidence>
<evidence type="ECO:0000256" key="10">
    <source>
        <dbReference type="ARBA" id="ARBA00022643"/>
    </source>
</evidence>
<dbReference type="NCBIfam" id="NF010120">
    <property type="entry name" value="PRK13596.1"/>
    <property type="match status" value="1"/>
</dbReference>
<dbReference type="SUPFAM" id="SSF57903">
    <property type="entry name" value="FYVE/PHD zinc finger"/>
    <property type="match status" value="2"/>
</dbReference>
<dbReference type="SUPFAM" id="SSF142984">
    <property type="entry name" value="Nqo1 middle domain-like"/>
    <property type="match status" value="1"/>
</dbReference>
<dbReference type="Pfam" id="PF22461">
    <property type="entry name" value="SLBB_2"/>
    <property type="match status" value="1"/>
</dbReference>
<dbReference type="SMART" id="SM00317">
    <property type="entry name" value="SET"/>
    <property type="match status" value="1"/>
</dbReference>
<evidence type="ECO:0000256" key="3">
    <source>
        <dbReference type="ARBA" id="ARBA00004123"/>
    </source>
</evidence>
<dbReference type="GO" id="GO:0008270">
    <property type="term" value="F:zinc ion binding"/>
    <property type="evidence" value="ECO:0007669"/>
    <property type="project" value="UniProtKB-KW"/>
</dbReference>
<sequence>MLSLSRAVVAGVTRVPAAVSQAGVSAITRFNSTAQSTPKKTTFGPLADEDRIFTNLYGRHDWRPKYLVVNADEGEPGTCKDREIMRNDPHKLVEGCLIAGRAMGARAAYIYIRGEFYNESSNLQVAINEAYAAGLIGKNACGSGYDFDVFVMRGAGAYICGEETALIESLEGKQGKPRLKPPFPADVGVFGCPTTVANVETVSVAPTICRRGGSWFVGFGRERNSGTKLFNISGHVNHPCTVEEEMSVPLKDLIERHAGGVRGGWDNLLAVIPGGSSTPLIPKNVCEEVLMDFDGLIQAQTGLGTAALIVMDKSTDIIRAIARLIEFYKHESCGQCTPCREGVDWMNKMMWRFVKGDARPTEIDMIWELSKQIEGHTICALGDGAAWPVQCLNESISMDTMKIEQVIVGNDVSSASVEIKSEPVVVPLQPSQDESLQCFQCLITFSDSKVKERHIKKFHEDQYKQHLKQCLNESISMDTVKIEPVTVGNEVSSTSVEIKPEPVVIPLQPSQDESLQCFQCLITFSNSKVKERHIKKFHGDQYKQHLQQKNTLFTCYRCDKCFFTSGELSQHQATHSREEKPFCCGYCRKEFCTFSELNKHRREECTECMERRCPCKDCGALFPNSERLLNHRIAMHPECLVVVRDMNAYQCSKCSQCFQTEDELVNHQEESACLNAQGVAKARFPGRPCTARGSKLRSEKRTRIGRSGWDDPEFVAGRPRPVNIGLALSEDPLLLRLLGMTEKHSRQGDVGFDSSNSDEEKEFTGFGARRGRPPKASLRQTKTQQAPDQTEGARIGKVISKTTKQSLIGKIIPRAAKDSPAKDKEIPKGAIKLRGNQKTPSADDEPEETLDILRRTRLRSLNEKAGTSEDSGSVQSQTSVSLTGYRKRDKTEVRDDRQPSKGHAQGRQGTKDVDVDPSQPQRAVKRTRGFRFGNTKCASQEVALTCTSIHKQQRKRLAKGMVASPEAGAEAGSQTGEEAAMPLEGKSKDFSEKRPYRRHRKCLYGNKRKALKKDSIIALPKLRRNRKKRVFYAYVVEPVQATVKSEGSEQSQQNQSIIPSVSEPDQENSNNSTPLSARSSRVIKVPKRFLDEEIIPFPKGSLSTWLKSQTKEDEKPSPSRHESTYDDGCQALDSIHLIDNQPRGNISSNSSPTTSHLEIYKNLKKLTLKVAEKKKGQPSGDGDHVHDCSLAHVKKRRKSKITMEEMDTPGVVRKLSVVVNSTVETPSDALLAEKDVKKEADKLPAESREEEVSALSHRIGLSGANKTMLHLLKKAKVQLIKIDQQKQLKLSQLGFNREPRVPVTRRRRRRKVGVSSKDVDLQEQPLGGPRIKHVCRAAAVALGQPRAMVPDDIPRLSALPLHEREGITFSPAAEDVADDDDDITDKDRIQWTVSQEHIQQRRRGRGKGRRLKTRKILSRYRHGGVRSRRCGLCKGCLIEEDCSKCINCLDKPKFGGPNTKRQCCVYRRCVRIEKGKMERVIKPFKVQARGFVEAVSSSDEGNWSVGGDGEGSTLVLPGIRKKSLRNITPRSYSSLLKSESEEDEEEQETKADKPKVAPAVKPNLLHEDGASHQENPPSEVIKHRRLFSRGVGNRPRGYKNPAECPTVNTLSGFTCGVPQKGLLQNKHKIRVDFKEDCAVQNVWLMGGLSVLTSVSTTPQPVCLLCASKGRHEPVLQCRRCQTSYHPACLGPTYPKPMNCKIPWVCMTCIRCKSCGVTPGKSWDLAWNHDEDLCPDCTLLHNKGNFCTICHKCYDDNMQHTEMIQCSACNHWIHYSCEGISDELYGLVSNQREDSFTCQPCRDNQNEHSGLKEELQRKLTSGLEEVLADLLSDTSTQHLLICKTCQSTSDMHYREQQPVCDLQAIEKEFKAGKYNSIKAFHADVTSVMQKSLKEEQFVPEDQRLTNQARIQYAKLIERVFTWSPSHHLKKWSSFSEEFPSGMLPEAVLPPSKEHSYAQWLERTYQPRESRITQMGDTDGYQLLSPVKPQHIAISQSVNALETFKTEDMRQCTLCQHYGDSVPSRCDHCGQSGATVGCCLATCQSNFHFMCARVQNCVFQQDRKVYCHKHRDLVSDKKVIGKGFEVSRRVYVDFEGINLRRKFLTGLEPESINMTIGSLQIQKLGVLTELSSNGRMLYPVGYQCSRLYWSTVDPRRLCRYTCKVTEVSTPLPGEEQDPQWDQEENYTTVHSPSHPRGNIPPKSHHILTLRDLEDTRRPRRLSSRSRCSSSPTENDPSVPANLRSGGTGHTRTSLFSSPPRSSTSPLLSHQNPTSPVWGSPPQSSSSISATLSPPQGVITHLYRGRQNFKITTPVSAEVPQDFLASSEAEDAAVATTNGISLAPENLEEDVSHLMAQELPYTVFDADAEVAMASMLNAKIEFDETLLAENVALNCGAQGKKGEVEDVLQDAEVQMEKGKGDSEDEDSSHYLKFSRTVVCDAGSCSADPGHVPSPPNSISQLDGADGGSDSDEMEAEADECQNLDGGIKIHNNHDTPIKPLMVALTRLESDCSSAEQTAEQAFDHCPPDVFHVGYGESDMQLQEEEVQMSCDIPTPQDEGASVAATEQFAGVLDYQNKNPVEDMEENSSSTDSFEAFKDDLNDPDYAPEHTTKPSPKPGATRGKAIAIRLRNPQPGIKPQLVIPNQAAATAPSPQVLLVNRQGVPPVGGGAASKQKVIVRVVPVKSPGTSAITATPISPPSVPEASLSEAEKQTTNTIGDQALTPQQDTQKTEPIILRRSKARCRRPSKFLVKEDSDEPKAALPGAPTGLASGLAYGTQPLPTSSQRQVKVKRVSSVADRAPRKKSKLDGIKDQDELDELADLRPAGVRMKAPTSKEVFDLGQENTPDRPEQLRITAPPLYTPRRHPIESPTPSQSNGSGQGKTHVWISSRHGDLSEWGPYSGFSSEEDAFGPKHRKRTYMNQPHLRFEITSDDGFTVKASSIEVAWRAVIDGVLEARADFHLKQLPLGGTSGPRMLGVVHDAVIFLLEQLQGAANCKHHRFRFHRCEDTEEELPINPSGCARSEVYSRRATSSELPMAMRFRHLEKISKEAVGVYRSEIHGRGLFCKRNIEAGEMVIEYAGTVIRAVLTDKRQKYYDGKGIGCYMFRIDDFDVVDATMQGNAARFINHSCEPNCYSRVINVDGRKHIVIFALRKIYRGEELTYDYKFPIEDDESKLHCNCGTRRCRGFLN</sequence>
<feature type="region of interest" description="Disordered" evidence="35">
    <location>
        <begin position="2167"/>
        <end position="2290"/>
    </location>
</feature>
<dbReference type="InterPro" id="IPR011538">
    <property type="entry name" value="Nuo51_FMN-bd"/>
</dbReference>
<feature type="domain" description="C2H2-type" evidence="37">
    <location>
        <begin position="649"/>
        <end position="668"/>
    </location>
</feature>
<proteinExistence type="inferred from homology"/>
<feature type="region of interest" description="Disordered" evidence="35">
    <location>
        <begin position="810"/>
        <end position="850"/>
    </location>
</feature>
<dbReference type="SMART" id="SM00928">
    <property type="entry name" value="NADH_4Fe-4S"/>
    <property type="match status" value="1"/>
</dbReference>
<dbReference type="Pfam" id="PF00856">
    <property type="entry name" value="SET"/>
    <property type="match status" value="1"/>
</dbReference>
<feature type="compositionally biased region" description="Low complexity" evidence="35">
    <location>
        <begin position="2248"/>
        <end position="2290"/>
    </location>
</feature>
<feature type="domain" description="C2H2-type" evidence="37">
    <location>
        <begin position="582"/>
        <end position="612"/>
    </location>
</feature>
<dbReference type="PROSITE" id="PS50016">
    <property type="entry name" value="ZF_PHD_2"/>
    <property type="match status" value="2"/>
</dbReference>
<evidence type="ECO:0000259" key="41">
    <source>
        <dbReference type="PROSITE" id="PS51805"/>
    </source>
</evidence>
<feature type="compositionally biased region" description="Acidic residues" evidence="35">
    <location>
        <begin position="2172"/>
        <end position="2182"/>
    </location>
</feature>
<feature type="compositionally biased region" description="Polar residues" evidence="35">
    <location>
        <begin position="778"/>
        <end position="788"/>
    </location>
</feature>
<dbReference type="Pfam" id="PF01512">
    <property type="entry name" value="Complex1_51K"/>
    <property type="match status" value="1"/>
</dbReference>
<evidence type="ECO:0000256" key="20">
    <source>
        <dbReference type="ARBA" id="ARBA00023014"/>
    </source>
</evidence>
<keyword evidence="22" id="KW-0520">NAD</keyword>
<dbReference type="GO" id="GO:0140945">
    <property type="term" value="F:histone H3K4 monomethyltransferase activity"/>
    <property type="evidence" value="ECO:0007669"/>
    <property type="project" value="UniProtKB-EC"/>
</dbReference>
<dbReference type="EMBL" id="RHFK02000014">
    <property type="protein sequence ID" value="TWW65685.1"/>
    <property type="molecule type" value="Genomic_DNA"/>
</dbReference>
<comment type="caution">
    <text evidence="42">The sequence shown here is derived from an EMBL/GenBank/DDBJ whole genome shotgun (WGS) entry which is preliminary data.</text>
</comment>
<dbReference type="InterPro" id="IPR003616">
    <property type="entry name" value="Post-SET_dom"/>
</dbReference>
<dbReference type="FunFam" id="3.40.50.11540:FF:000001">
    <property type="entry name" value="NADH dehydrogenase [ubiquinone] flavoprotein 1, mitochondrial"/>
    <property type="match status" value="1"/>
</dbReference>
<dbReference type="PROSITE" id="PS00644">
    <property type="entry name" value="COMPLEX1_51K_1"/>
    <property type="match status" value="1"/>
</dbReference>
<evidence type="ECO:0000256" key="28">
    <source>
        <dbReference type="ARBA" id="ARBA00023620"/>
    </source>
</evidence>
<dbReference type="GO" id="GO:0003677">
    <property type="term" value="F:DNA binding"/>
    <property type="evidence" value="ECO:0007669"/>
    <property type="project" value="UniProtKB-KW"/>
</dbReference>
<feature type="compositionally biased region" description="Polar residues" evidence="35">
    <location>
        <begin position="1067"/>
        <end position="1079"/>
    </location>
</feature>
<feature type="compositionally biased region" description="Basic and acidic residues" evidence="35">
    <location>
        <begin position="815"/>
        <end position="827"/>
    </location>
</feature>
<keyword evidence="26" id="KW-0804">Transcription</keyword>
<feature type="region of interest" description="Disordered" evidence="35">
    <location>
        <begin position="2856"/>
        <end position="2882"/>
    </location>
</feature>
<dbReference type="Pfam" id="PF10589">
    <property type="entry name" value="NADH_4Fe-4S"/>
    <property type="match status" value="1"/>
</dbReference>
<feature type="region of interest" description="Disordered" evidence="35">
    <location>
        <begin position="1043"/>
        <end position="1079"/>
    </location>
</feature>
<evidence type="ECO:0000256" key="8">
    <source>
        <dbReference type="ARBA" id="ARBA00022603"/>
    </source>
</evidence>
<evidence type="ECO:0000259" key="40">
    <source>
        <dbReference type="PROSITE" id="PS51058"/>
    </source>
</evidence>
<evidence type="ECO:0000259" key="39">
    <source>
        <dbReference type="PROSITE" id="PS50868"/>
    </source>
</evidence>
<feature type="region of interest" description="Disordered" evidence="35">
    <location>
        <begin position="961"/>
        <end position="993"/>
    </location>
</feature>
<dbReference type="FunFam" id="2.170.270.10:FF:000004">
    <property type="entry name" value="Histone-lysine N-methyltransferase"/>
    <property type="match status" value="1"/>
</dbReference>
<dbReference type="GO" id="GO:0045893">
    <property type="term" value="P:positive regulation of DNA-templated transcription"/>
    <property type="evidence" value="ECO:0007669"/>
    <property type="project" value="TreeGrafter"/>
</dbReference>
<comment type="cofactor">
    <cofactor evidence="2">
        <name>[4Fe-4S] cluster</name>
        <dbReference type="ChEBI" id="CHEBI:49883"/>
    </cofactor>
</comment>
<dbReference type="SUPFAM" id="SSF140490">
    <property type="entry name" value="Nqo1C-terminal domain-like"/>
    <property type="match status" value="1"/>
</dbReference>
<dbReference type="InterPro" id="IPR011011">
    <property type="entry name" value="Znf_FYVE_PHD"/>
</dbReference>
<feature type="region of interest" description="Disordered" evidence="35">
    <location>
        <begin position="1301"/>
        <end position="1325"/>
    </location>
</feature>
<dbReference type="Pfam" id="PF05964">
    <property type="entry name" value="FYRN"/>
    <property type="match status" value="1"/>
</dbReference>
<evidence type="ECO:0000256" key="17">
    <source>
        <dbReference type="ARBA" id="ARBA00022853"/>
    </source>
</evidence>
<dbReference type="InterPro" id="IPR001214">
    <property type="entry name" value="SET_dom"/>
</dbReference>
<dbReference type="Gene3D" id="2.170.270.10">
    <property type="entry name" value="SET domain"/>
    <property type="match status" value="1"/>
</dbReference>
<dbReference type="EC" id="7.1.1.2" evidence="5"/>
<dbReference type="FunFam" id="3.30.40.10:FF:000394">
    <property type="entry name" value="Histone-lysine N-methyltransferase"/>
    <property type="match status" value="1"/>
</dbReference>
<keyword evidence="23" id="KW-0830">Ubiquinone</keyword>
<comment type="subunit">
    <text evidence="31">Core subunit of respiratory chain NADH dehydrogenase (Complex I) which is composed of 45 different subunits. This is a component of the flavoprotein-sulfur (FP) fragment of the enzyme. Interacts with RAB5IF.</text>
</comment>
<evidence type="ECO:0000256" key="2">
    <source>
        <dbReference type="ARBA" id="ARBA00001966"/>
    </source>
</evidence>
<evidence type="ECO:0000256" key="25">
    <source>
        <dbReference type="ARBA" id="ARBA00023125"/>
    </source>
</evidence>
<dbReference type="PROSITE" id="PS50280">
    <property type="entry name" value="SET"/>
    <property type="match status" value="1"/>
</dbReference>
<dbReference type="PROSITE" id="PS00645">
    <property type="entry name" value="COMPLEX1_51K_2"/>
    <property type="match status" value="1"/>
</dbReference>